<protein>
    <submittedName>
        <fullName evidence="3">Uncharacterized protein</fullName>
    </submittedName>
</protein>
<dbReference type="EMBL" id="JAAAIP010000112">
    <property type="protein sequence ID" value="KAG0325478.1"/>
    <property type="molecule type" value="Genomic_DNA"/>
</dbReference>
<dbReference type="InterPro" id="IPR040410">
    <property type="entry name" value="UPF0658_Golgi"/>
</dbReference>
<evidence type="ECO:0000313" key="4">
    <source>
        <dbReference type="Proteomes" id="UP000738325"/>
    </source>
</evidence>
<feature type="transmembrane region" description="Helical" evidence="2">
    <location>
        <begin position="307"/>
        <end position="330"/>
    </location>
</feature>
<feature type="transmembrane region" description="Helical" evidence="2">
    <location>
        <begin position="389"/>
        <end position="410"/>
    </location>
</feature>
<keyword evidence="2" id="KW-0812">Transmembrane</keyword>
<evidence type="ECO:0000256" key="1">
    <source>
        <dbReference type="SAM" id="MobiDB-lite"/>
    </source>
</evidence>
<gene>
    <name evidence="3" type="ORF">BGZ99_000608</name>
</gene>
<organism evidence="3 4">
    <name type="scientific">Dissophora globulifera</name>
    <dbReference type="NCBI Taxonomy" id="979702"/>
    <lineage>
        <taxon>Eukaryota</taxon>
        <taxon>Fungi</taxon>
        <taxon>Fungi incertae sedis</taxon>
        <taxon>Mucoromycota</taxon>
        <taxon>Mortierellomycotina</taxon>
        <taxon>Mortierellomycetes</taxon>
        <taxon>Mortierellales</taxon>
        <taxon>Mortierellaceae</taxon>
        <taxon>Dissophora</taxon>
    </lineage>
</organism>
<feature type="transmembrane region" description="Helical" evidence="2">
    <location>
        <begin position="417"/>
        <end position="434"/>
    </location>
</feature>
<dbReference type="Proteomes" id="UP000738325">
    <property type="component" value="Unassembled WGS sequence"/>
</dbReference>
<keyword evidence="2" id="KW-1133">Transmembrane helix</keyword>
<dbReference type="PANTHER" id="PTHR34391:SF1">
    <property type="entry name" value="UPF0658 GOLGI APPARATUS MEMBRANE PROTEIN C1952.10C-RELATED"/>
    <property type="match status" value="1"/>
</dbReference>
<keyword evidence="4" id="KW-1185">Reference proteome</keyword>
<feature type="region of interest" description="Disordered" evidence="1">
    <location>
        <begin position="90"/>
        <end position="147"/>
    </location>
</feature>
<name>A0A9P6RTK2_9FUNG</name>
<feature type="transmembrane region" description="Helical" evidence="2">
    <location>
        <begin position="227"/>
        <end position="246"/>
    </location>
</feature>
<dbReference type="OrthoDB" id="2448307at2759"/>
<feature type="transmembrane region" description="Helical" evidence="2">
    <location>
        <begin position="169"/>
        <end position="193"/>
    </location>
</feature>
<dbReference type="AlphaFoldDB" id="A0A9P6RTK2"/>
<dbReference type="GO" id="GO:0005794">
    <property type="term" value="C:Golgi apparatus"/>
    <property type="evidence" value="ECO:0007669"/>
    <property type="project" value="TreeGrafter"/>
</dbReference>
<accession>A0A9P6RTK2</accession>
<feature type="region of interest" description="Disordered" evidence="1">
    <location>
        <begin position="1"/>
        <end position="40"/>
    </location>
</feature>
<feature type="compositionally biased region" description="Basic and acidic residues" evidence="1">
    <location>
        <begin position="132"/>
        <end position="147"/>
    </location>
</feature>
<sequence length="510" mass="57574">MADHISSPPASYNDSLLRYDNSPAAPTASYPPATHLAYDSPAYNDTNYSSIYPTSMNNTISQPHPNNTEHPLYAEESLRQNLQTNQYRVPRSPLAAPPPQPQPQQQQQQHSDSHGLKPASFYPLKPLSQTRPDYDDSDHYDGHDKRLSGTVSTRITRLFRFPSSAYGKAMMLTIGFEALLVIIMQAIIVSLYFQSLLTAWMPPATDGPNAGVSIPPYLDSRNQSRSIPAYLIVFVFAQLFQLVFAWDAVRAQNTIEVIGIVIFNLCCFAYSIFEISQIQKTLWDAGENGFFTSTDSAMDLNSAVKPFLITVVCIIGVTQCLVTWLAYRLFQEFGWKIYKKIGADPNMKKMYRAYQIYLVLIKVDLFFFVGFSIQFIYLTLTRRGGDPEYWITISVLPITILILYVAIYAVRHESRRWMATFIGAMLCGVVYFVFKVIRMYVGPKKENYDGVVKFLTLFATLCLITILVTIGNATICYKNFGKGLKPHLVREGSESPNTASSPEDRVIEID</sequence>
<feature type="transmembrane region" description="Helical" evidence="2">
    <location>
        <begin position="356"/>
        <end position="377"/>
    </location>
</feature>
<feature type="region of interest" description="Disordered" evidence="1">
    <location>
        <begin position="490"/>
        <end position="510"/>
    </location>
</feature>
<comment type="caution">
    <text evidence="3">The sequence shown here is derived from an EMBL/GenBank/DDBJ whole genome shotgun (WGS) entry which is preliminary data.</text>
</comment>
<feature type="compositionally biased region" description="Low complexity" evidence="1">
    <location>
        <begin position="22"/>
        <end position="34"/>
    </location>
</feature>
<reference evidence="3" key="1">
    <citation type="journal article" date="2020" name="Fungal Divers.">
        <title>Resolving the Mortierellaceae phylogeny through synthesis of multi-gene phylogenetics and phylogenomics.</title>
        <authorList>
            <person name="Vandepol N."/>
            <person name="Liber J."/>
            <person name="Desiro A."/>
            <person name="Na H."/>
            <person name="Kennedy M."/>
            <person name="Barry K."/>
            <person name="Grigoriev I.V."/>
            <person name="Miller A.N."/>
            <person name="O'Donnell K."/>
            <person name="Stajich J.E."/>
            <person name="Bonito G."/>
        </authorList>
    </citation>
    <scope>NUCLEOTIDE SEQUENCE</scope>
    <source>
        <strain evidence="3">REB-010B</strain>
    </source>
</reference>
<feature type="transmembrane region" description="Helical" evidence="2">
    <location>
        <begin position="454"/>
        <end position="477"/>
    </location>
</feature>
<evidence type="ECO:0000256" key="2">
    <source>
        <dbReference type="SAM" id="Phobius"/>
    </source>
</evidence>
<evidence type="ECO:0000313" key="3">
    <source>
        <dbReference type="EMBL" id="KAG0325478.1"/>
    </source>
</evidence>
<proteinExistence type="predicted"/>
<feature type="transmembrane region" description="Helical" evidence="2">
    <location>
        <begin position="253"/>
        <end position="273"/>
    </location>
</feature>
<dbReference type="PANTHER" id="PTHR34391">
    <property type="entry name" value="UPF0658 GOLGI APPARATUS MEMBRANE PROTEIN C1952.10C-RELATED"/>
    <property type="match status" value="1"/>
</dbReference>
<keyword evidence="2" id="KW-0472">Membrane</keyword>